<dbReference type="GO" id="GO:0000329">
    <property type="term" value="C:fungal-type vacuole membrane"/>
    <property type="evidence" value="ECO:0007669"/>
    <property type="project" value="TreeGrafter"/>
</dbReference>
<dbReference type="PANTHER" id="PTHR46017">
    <property type="entry name" value="ALPHA-MANNOSIDASE 2C1"/>
    <property type="match status" value="1"/>
</dbReference>
<dbReference type="GO" id="GO:0046872">
    <property type="term" value="F:metal ion binding"/>
    <property type="evidence" value="ECO:0007669"/>
    <property type="project" value="UniProtKB-KW"/>
</dbReference>
<dbReference type="AlphaFoldDB" id="A0A507FHC3"/>
<evidence type="ECO:0000256" key="3">
    <source>
        <dbReference type="ARBA" id="ARBA00012752"/>
    </source>
</evidence>
<dbReference type="GO" id="GO:0004559">
    <property type="term" value="F:alpha-mannosidase activity"/>
    <property type="evidence" value="ECO:0007669"/>
    <property type="project" value="UniProtKB-EC"/>
</dbReference>
<dbReference type="SUPFAM" id="SSF88713">
    <property type="entry name" value="Glycoside hydrolase/deacetylase"/>
    <property type="match status" value="1"/>
</dbReference>
<evidence type="ECO:0000259" key="9">
    <source>
        <dbReference type="SMART" id="SM00872"/>
    </source>
</evidence>
<keyword evidence="6" id="KW-0326">Glycosidase</keyword>
<dbReference type="InterPro" id="IPR011330">
    <property type="entry name" value="Glyco_hydro/deAcase_b/a-brl"/>
</dbReference>
<gene>
    <name evidence="10" type="ORF">CcCBS67573_g03052</name>
</gene>
<protein>
    <recommendedName>
        <fullName evidence="8">Alpha-mannosidase</fullName>
        <ecNumber evidence="3">3.2.1.24</ecNumber>
    </recommendedName>
</protein>
<dbReference type="InterPro" id="IPR054723">
    <property type="entry name" value="Ams1-like_N"/>
</dbReference>
<accession>A0A507FHC3</accession>
<dbReference type="PANTHER" id="PTHR46017:SF1">
    <property type="entry name" value="ALPHA-MANNOSIDASE 2C1"/>
    <property type="match status" value="1"/>
</dbReference>
<name>A0A507FHC3_9FUNG</name>
<dbReference type="FunFam" id="3.20.110.10:FF:000002">
    <property type="entry name" value="alpha-mannosidase 2C1 isoform X1"/>
    <property type="match status" value="1"/>
</dbReference>
<comment type="caution">
    <text evidence="10">The sequence shown here is derived from an EMBL/GenBank/DDBJ whole genome shotgun (WGS) entry which is preliminary data.</text>
</comment>
<dbReference type="GO" id="GO:0006013">
    <property type="term" value="P:mannose metabolic process"/>
    <property type="evidence" value="ECO:0007669"/>
    <property type="project" value="InterPro"/>
</dbReference>
<dbReference type="EC" id="3.2.1.24" evidence="3"/>
<comment type="function">
    <text evidence="7">Degrades free oligosaccharides in the vacuole.</text>
</comment>
<evidence type="ECO:0000256" key="6">
    <source>
        <dbReference type="ARBA" id="ARBA00023295"/>
    </source>
</evidence>
<dbReference type="Proteomes" id="UP000320333">
    <property type="component" value="Unassembled WGS sequence"/>
</dbReference>
<evidence type="ECO:0000313" key="10">
    <source>
        <dbReference type="EMBL" id="TPX75684.1"/>
    </source>
</evidence>
<feature type="domain" description="Glycoside hydrolase family 38 central" evidence="9">
    <location>
        <begin position="536"/>
        <end position="628"/>
    </location>
</feature>
<dbReference type="Pfam" id="PF01074">
    <property type="entry name" value="Glyco_hydro_38N"/>
    <property type="match status" value="1"/>
</dbReference>
<dbReference type="InterPro" id="IPR028995">
    <property type="entry name" value="Glyco_hydro_57/38_cen_sf"/>
</dbReference>
<dbReference type="InterPro" id="IPR027291">
    <property type="entry name" value="Glyco_hydro_38_N_sf"/>
</dbReference>
<dbReference type="InterPro" id="IPR037094">
    <property type="entry name" value="Glyco_hydro_38_cen_sf"/>
</dbReference>
<evidence type="ECO:0000313" key="11">
    <source>
        <dbReference type="Proteomes" id="UP000320333"/>
    </source>
</evidence>
<keyword evidence="11" id="KW-1185">Reference proteome</keyword>
<dbReference type="FunFam" id="1.20.1270.50:FF:000004">
    <property type="entry name" value="alpha-mannosidase 2C1 isoform X1"/>
    <property type="match status" value="1"/>
</dbReference>
<dbReference type="SUPFAM" id="SSF74650">
    <property type="entry name" value="Galactose mutarotase-like"/>
    <property type="match status" value="1"/>
</dbReference>
<proteinExistence type="inferred from homology"/>
<evidence type="ECO:0000256" key="5">
    <source>
        <dbReference type="ARBA" id="ARBA00022801"/>
    </source>
</evidence>
<sequence>MNTSPPLTSNLNTLQKHRGITISRFDKFLERGPFENVNMRTVLWKHRMESPVSLSVFSVPDLRRIPFDEAMRGKFVPTKLGEEFGPSWSTHWFKVDITIPELLAGLPVSLYFNTDCEGMVWSTKGEPLQGLTGGDSHPNRSLTDDGDWHIDFPITESAVSGQKFSYYIEIGCNGRNGVANNNNLYFRLSTAELRVANEAGAGLFKYFDMLVQIVKGSHQDQQLNADAFYTANLIVNTFRVGDQVSVEKGLEIATKFFEDRKGSDNAARHEIIAIGNCHLDTAWLWPFDETKRKAGRSFATQLALMKKYPHYIFTASQAQQFEWVQQLYPTLFSEMQAFGKKGQFVPVGGTWVEMDTNMPTGEALCRQFLYGQRFFEKNFGERNKVFWLPDTFGYSAQLPQIAREAGISSFLTTKLSWNRINKFPHSTFKWTGLDGSTIISHLPPSDNIMSQGRIADVVDSVNRNRDKVYTKKSVVIFGNGDGGGGPLAPMLDRLKLIENLEGLPAKITYGTPNDFFEKLEKTSKDMVEWKGELYFEAHRGTYTTAGFVKKGNRRGEIFLRYSEYLHCLAAVSKPSSRVATKMNPSYYNLAYPKEELDRLWKLLLLCQFHDVLPGSSIGLVFEDAKVIYGDIERSCEKLIKVALDRLGAGFLCPPQKRASVFDIFSKKPEGRDSVCVFNTTSWPVNALIEISASSVRSMRATHQVTKIGTALVYVGTVEPHTSCIRIMSELDFNVDEVKLRHDDVGYTVENKHILVKVDVHGRITSLIHKSTGRETVAPSQLGNVFKIFEDIPKEFDAWDVEPYQLEKGWDAGSPLGLVSVEESGPLRVVLRVRHELSEKSWIQQRIIVNAVDEWIDFDTFVEWHENRIMLRVEFPVDVNSDVATYETQYGVIERPTHYNTSWDMAKFEVCGHRFADLSEYGFGVALLNDCKYGYSVKGNVMRLSLLRAPKDPFPDVDMGSHSFRYALYPHKGSFSASRVVEQAYQYNMPPITHEMSVPAGYTILESQQRHFSVDTPNLVIDAVKRVEDIAKVASVANEFVVRMYEAYGGRGVARFTSSFKISNANFCNILEDVGDVVQVDAEDGSLLIPFTPFKVISIRITI</sequence>
<evidence type="ECO:0000256" key="1">
    <source>
        <dbReference type="ARBA" id="ARBA00000365"/>
    </source>
</evidence>
<dbReference type="GO" id="GO:0030246">
    <property type="term" value="F:carbohydrate binding"/>
    <property type="evidence" value="ECO:0007669"/>
    <property type="project" value="InterPro"/>
</dbReference>
<comment type="similarity">
    <text evidence="2">Belongs to the glycosyl hydrolase 38 family.</text>
</comment>
<evidence type="ECO:0000256" key="2">
    <source>
        <dbReference type="ARBA" id="ARBA00009792"/>
    </source>
</evidence>
<dbReference type="Gene3D" id="3.20.110.10">
    <property type="entry name" value="Glycoside hydrolase 38, N terminal domain"/>
    <property type="match status" value="1"/>
</dbReference>
<keyword evidence="4" id="KW-0479">Metal-binding</keyword>
<evidence type="ECO:0000256" key="4">
    <source>
        <dbReference type="ARBA" id="ARBA00022723"/>
    </source>
</evidence>
<dbReference type="InterPro" id="IPR011682">
    <property type="entry name" value="Glyco_hydro_38_C"/>
</dbReference>
<dbReference type="InterPro" id="IPR011013">
    <property type="entry name" value="Gal_mutarotase_sf_dom"/>
</dbReference>
<keyword evidence="5" id="KW-0378">Hydrolase</keyword>
<organism evidence="10 11">
    <name type="scientific">Chytriomyces confervae</name>
    <dbReference type="NCBI Taxonomy" id="246404"/>
    <lineage>
        <taxon>Eukaryota</taxon>
        <taxon>Fungi</taxon>
        <taxon>Fungi incertae sedis</taxon>
        <taxon>Chytridiomycota</taxon>
        <taxon>Chytridiomycota incertae sedis</taxon>
        <taxon>Chytridiomycetes</taxon>
        <taxon>Chytridiales</taxon>
        <taxon>Chytriomycetaceae</taxon>
        <taxon>Chytriomyces</taxon>
    </lineage>
</organism>
<dbReference type="Gene3D" id="2.70.98.30">
    <property type="entry name" value="Golgi alpha-mannosidase II, domain 4"/>
    <property type="match status" value="1"/>
</dbReference>
<dbReference type="InterPro" id="IPR000602">
    <property type="entry name" value="Glyco_hydro_38_N"/>
</dbReference>
<dbReference type="SMART" id="SM00872">
    <property type="entry name" value="Alpha-mann_mid"/>
    <property type="match status" value="1"/>
</dbReference>
<evidence type="ECO:0000256" key="8">
    <source>
        <dbReference type="ARBA" id="ARBA00071615"/>
    </source>
</evidence>
<dbReference type="SUPFAM" id="SSF88688">
    <property type="entry name" value="Families 57/38 glycoside transferase middle domain"/>
    <property type="match status" value="1"/>
</dbReference>
<dbReference type="Pfam" id="PF22907">
    <property type="entry name" value="Ams1-like_1st"/>
    <property type="match status" value="1"/>
</dbReference>
<dbReference type="FunFam" id="2.70.98.30:FF:000001">
    <property type="entry name" value="alpha-mannosidase 2C1 isoform X2"/>
    <property type="match status" value="1"/>
</dbReference>
<dbReference type="Pfam" id="PF09261">
    <property type="entry name" value="Alpha-mann_mid"/>
    <property type="match status" value="1"/>
</dbReference>
<dbReference type="GO" id="GO:0009313">
    <property type="term" value="P:oligosaccharide catabolic process"/>
    <property type="evidence" value="ECO:0007669"/>
    <property type="project" value="TreeGrafter"/>
</dbReference>
<dbReference type="InterPro" id="IPR015341">
    <property type="entry name" value="Glyco_hydro_38_cen"/>
</dbReference>
<reference evidence="10 11" key="1">
    <citation type="journal article" date="2019" name="Sci. Rep.">
        <title>Comparative genomics of chytrid fungi reveal insights into the obligate biotrophic and pathogenic lifestyle of Synchytrium endobioticum.</title>
        <authorList>
            <person name="van de Vossenberg B.T.L.H."/>
            <person name="Warris S."/>
            <person name="Nguyen H.D.T."/>
            <person name="van Gent-Pelzer M.P.E."/>
            <person name="Joly D.L."/>
            <person name="van de Geest H.C."/>
            <person name="Bonants P.J.M."/>
            <person name="Smith D.S."/>
            <person name="Levesque C.A."/>
            <person name="van der Lee T.A.J."/>
        </authorList>
    </citation>
    <scope>NUCLEOTIDE SEQUENCE [LARGE SCALE GENOMIC DNA]</scope>
    <source>
        <strain evidence="10 11">CBS 675.73</strain>
    </source>
</reference>
<dbReference type="Pfam" id="PF17677">
    <property type="entry name" value="Glyco_hydro38C2"/>
    <property type="match status" value="1"/>
</dbReference>
<dbReference type="Pfam" id="PF07748">
    <property type="entry name" value="Glyco_hydro_38C"/>
    <property type="match status" value="1"/>
</dbReference>
<dbReference type="InterPro" id="IPR041147">
    <property type="entry name" value="GH38_C"/>
</dbReference>
<comment type="catalytic activity">
    <reaction evidence="1">
        <text>Hydrolysis of terminal, non-reducing alpha-D-mannose residues in alpha-D-mannosides.</text>
        <dbReference type="EC" id="3.2.1.24"/>
    </reaction>
</comment>
<dbReference type="Gene3D" id="1.20.1270.50">
    <property type="entry name" value="Glycoside hydrolase family 38, central domain"/>
    <property type="match status" value="1"/>
</dbReference>
<dbReference type="EMBL" id="QEAP01000072">
    <property type="protein sequence ID" value="TPX75684.1"/>
    <property type="molecule type" value="Genomic_DNA"/>
</dbReference>
<dbReference type="OrthoDB" id="10261055at2759"/>
<evidence type="ECO:0000256" key="7">
    <source>
        <dbReference type="ARBA" id="ARBA00054985"/>
    </source>
</evidence>
<dbReference type="STRING" id="246404.A0A507FHC3"/>